<dbReference type="Pfam" id="PF23282">
    <property type="entry name" value="WHD_ROQ1"/>
    <property type="match status" value="1"/>
</dbReference>
<feature type="coiled-coil region" evidence="7">
    <location>
        <begin position="253"/>
        <end position="340"/>
    </location>
</feature>
<evidence type="ECO:0000313" key="9">
    <source>
        <dbReference type="EMBL" id="GJS59460.1"/>
    </source>
</evidence>
<dbReference type="SUPFAM" id="SSF46785">
    <property type="entry name" value="Winged helix' DNA-binding domain"/>
    <property type="match status" value="1"/>
</dbReference>
<dbReference type="Gene3D" id="1.10.8.60">
    <property type="match status" value="1"/>
</dbReference>
<dbReference type="CDD" id="cd19499">
    <property type="entry name" value="RecA-like_ClpB_Hsp104-like"/>
    <property type="match status" value="1"/>
</dbReference>
<dbReference type="SUPFAM" id="SSF52540">
    <property type="entry name" value="P-loop containing nucleoside triphosphate hydrolases"/>
    <property type="match status" value="3"/>
</dbReference>
<dbReference type="InterPro" id="IPR002182">
    <property type="entry name" value="NB-ARC"/>
</dbReference>
<proteinExistence type="inferred from homology"/>
<name>A0ABQ4X2U5_9ASTR</name>
<feature type="domain" description="TIR" evidence="8">
    <location>
        <begin position="880"/>
        <end position="1044"/>
    </location>
</feature>
<evidence type="ECO:0000256" key="2">
    <source>
        <dbReference type="ARBA" id="ARBA00022737"/>
    </source>
</evidence>
<dbReference type="PROSITE" id="PS00870">
    <property type="entry name" value="CLPAB_1"/>
    <property type="match status" value="1"/>
</dbReference>
<reference evidence="9" key="2">
    <citation type="submission" date="2022-01" db="EMBL/GenBank/DDBJ databases">
        <authorList>
            <person name="Yamashiro T."/>
            <person name="Shiraishi A."/>
            <person name="Satake H."/>
            <person name="Nakayama K."/>
        </authorList>
    </citation>
    <scope>NUCLEOTIDE SEQUENCE</scope>
</reference>
<dbReference type="SUPFAM" id="SSF52200">
    <property type="entry name" value="Toll/Interleukin receptor TIR domain"/>
    <property type="match status" value="1"/>
</dbReference>
<evidence type="ECO:0000256" key="4">
    <source>
        <dbReference type="ARBA" id="ARBA00022840"/>
    </source>
</evidence>
<dbReference type="InterPro" id="IPR027417">
    <property type="entry name" value="P-loop_NTPase"/>
</dbReference>
<dbReference type="InterPro" id="IPR041546">
    <property type="entry name" value="ClpA/ClpB_AAA_lid"/>
</dbReference>
<dbReference type="InterPro" id="IPR019489">
    <property type="entry name" value="Clp_ATPase_C"/>
</dbReference>
<dbReference type="PANTHER" id="PTHR11638">
    <property type="entry name" value="ATP-DEPENDENT CLP PROTEASE"/>
    <property type="match status" value="1"/>
</dbReference>
<evidence type="ECO:0000256" key="7">
    <source>
        <dbReference type="SAM" id="Coils"/>
    </source>
</evidence>
<dbReference type="InterPro" id="IPR036390">
    <property type="entry name" value="WH_DNA-bd_sf"/>
</dbReference>
<keyword evidence="10" id="KW-1185">Reference proteome</keyword>
<dbReference type="InterPro" id="IPR003959">
    <property type="entry name" value="ATPase_AAA_core"/>
</dbReference>
<keyword evidence="3 6" id="KW-0547">Nucleotide-binding</keyword>
<dbReference type="SUPFAM" id="SSF52058">
    <property type="entry name" value="L domain-like"/>
    <property type="match status" value="1"/>
</dbReference>
<dbReference type="Gene3D" id="3.40.50.10140">
    <property type="entry name" value="Toll/interleukin-1 receptor homology (TIR) domain"/>
    <property type="match status" value="1"/>
</dbReference>
<dbReference type="InterPro" id="IPR042197">
    <property type="entry name" value="Apaf_helical"/>
</dbReference>
<dbReference type="Pfam" id="PF00931">
    <property type="entry name" value="NB-ARC"/>
    <property type="match status" value="1"/>
</dbReference>
<dbReference type="PROSITE" id="PS50104">
    <property type="entry name" value="TIR"/>
    <property type="match status" value="1"/>
</dbReference>
<keyword evidence="7" id="KW-0175">Coiled coil</keyword>
<protein>
    <submittedName>
        <fullName evidence="9">Disease resistance TIR-NBS-LRR class family protein</fullName>
    </submittedName>
</protein>
<gene>
    <name evidence="9" type="ORF">Tco_0654244</name>
</gene>
<sequence>MNPRDTNFQALKTYGADLVEQANKLDPVIGRDEEIRRVVSILSRRTKNNPVLIGEPGVGKTAVVEGLARRILRGDVPSNLADVRVVSLDMGALVAGTEYRGQFEERLKAVLKEVEEAAGKVILFIDEIHLLLGAGRTGGSMDAANLFKPMLARGQLRCIGATTLGEYREYVEKDAAFERRFQQVLVAEPSVLDTISILRGLKAKYEGHHGVQILDRALVVAAQLSSRYITGRFQPDKAIDLMDEACSNVRVQLDSQPEEIDNLERKIMQLEVELSALEKEKDKASKAREVEVRKELVDLREKLRPLTTKYKKEKERIDQIRRLKQKREELMVALQEAERRTDYVRAADLKYGALPEVESAIAKIDGTTRSDEIWRLKQKRGELMLALQEAERPTDYVRAADLKYGALPEVESAIAKIEGTTRTNEIRRLEQKREELMVALQEAERPTDSVRAADLKYGALPEVESAITKIEGTTDEDVMLTETVGPDQIAEVVSRWTGIPVTRLGTNETERLIGLSERLHQRVVGQNQAVSAVAEAVLRSRAGLGRAQNPTGSFLFLGPTGVGKTELAKALTEQLFDDEKLMIRIDMSEYKEQHSAARLIGAPPGYVGHEEGGQLTEAVRRKPYCLVLFDEVEKAHKSVFDTLLQMLDDGRLTDGQGRTVDFTNSVIIMTSNLGAEHLLRGLSGKTTMENARKMVMHEVRRHFKPEFLNRLDEIVVFDPLSHDQLKKVVLLQMNDVAVRLADRGVGLRVTEAASDVILKQSYDPLYGARSIRRWLDKKVVTELSQMLLRKEIDENATVYIDADMNGEELTYSVERNGGFTGKKVKDVVVRLADRGVALAVTEAASDVILNETYDPPSPRGVEMSITPRASTSSSSTPKSFKYDVFISFRGGDTRQKFVGHLFQALKDKGIYVYIDDKKIQKGKTISDDLLKSIEDSRFYIIVFSKNYASSSWCLEELVKIMECHKMTGHTAYPVFYDVEPTEIRKQSGALKEAFAEHEKKEAAGKWREAMNEASNLAGWELKATANGHEATLIKKVVQEISLELRSINFVSDEKLVGMETRVKDVVSSIESGIGEVPMIGIKGMGGAGKTTTARAVFDHLSNDDFEVKIFVENVRGDGSKSGLKKLQEQVLSKVLKERVTLDSVNDGKNMMKERMCGKKVLLVLDDVDHIDQLEALAGDPNWFKPGSRILITTRDEQVLVAHGANLILDIDLLSDEEAICLFSRYAFGREIPSQGYEELSRKVVHYAAGLPLTVKVLGSFLCGKNMVEWIDAIERLEEIPLEETMEQLKLSYMGLEKDYKEIFLDIACMLKGEDKEHAIRVLESNGFHARSGLKVLAQRSLITISEDGVLGMHDHIREMGKNIVRREHPDEPNKHTRLWIGKEADEILANDMGTEATRCIRLYLSKIMSRVLMKGVGNMKKLRYLEVSFVQDIFSEGDNEDVSRLDEATQYFTNSLKYLKCSFYGFLYLPKTFQADNLVGLEIEFGAMEQLWEDGEKKVLEKLKFLSLSLTNLTTFDFTITPNLERLSIRDSRDLKELCMPASCPKLKYLHISDSPLSRTFDLELTPNLETLFLINCREFVELNVSVASPNLKNLNLSNSSLRSLDLELIPNLEILDLENCDKLVEINVPAGCLEKLVKLILSGCSSLEKPEDLGRLECLENLPQSLFPTEPKMYPLETIDKMFQNISDDPSLIIGTFRDKWKKYEGIPVEAVRDMLDKFYYVRRYIEDKIEDYKINIILYYLIGSSIPSAFVLWDNYTNCIIPVNGHISKPGEEQKQINALLLTRSTSQELRRLGNVCRSPLYASLSDTRDGPSTIRAFKFEVTKWITSYKLNVDDNRNMIVEYSSQLTKKEIAVRFFNRLL</sequence>
<keyword evidence="2" id="KW-0677">Repeat</keyword>
<dbReference type="Proteomes" id="UP001151760">
    <property type="component" value="Unassembled WGS sequence"/>
</dbReference>
<reference evidence="9" key="1">
    <citation type="journal article" date="2022" name="Int. J. Mol. Sci.">
        <title>Draft Genome of Tanacetum Coccineum: Genomic Comparison of Closely Related Tanacetum-Family Plants.</title>
        <authorList>
            <person name="Yamashiro T."/>
            <person name="Shiraishi A."/>
            <person name="Nakayama K."/>
            <person name="Satake H."/>
        </authorList>
    </citation>
    <scope>NUCLEOTIDE SEQUENCE</scope>
</reference>
<evidence type="ECO:0000256" key="3">
    <source>
        <dbReference type="ARBA" id="ARBA00022741"/>
    </source>
</evidence>
<dbReference type="Pfam" id="PF07724">
    <property type="entry name" value="AAA_2"/>
    <property type="match status" value="1"/>
</dbReference>
<dbReference type="Gene3D" id="1.10.8.430">
    <property type="entry name" value="Helical domain of apoptotic protease-activating factors"/>
    <property type="match status" value="1"/>
</dbReference>
<dbReference type="InterPro" id="IPR050130">
    <property type="entry name" value="ClpA_ClpB"/>
</dbReference>
<dbReference type="Gene3D" id="3.80.10.10">
    <property type="entry name" value="Ribonuclease Inhibitor"/>
    <property type="match status" value="2"/>
</dbReference>
<dbReference type="Pfam" id="PF17871">
    <property type="entry name" value="AAA_lid_9"/>
    <property type="match status" value="1"/>
</dbReference>
<dbReference type="Pfam" id="PF00004">
    <property type="entry name" value="AAA"/>
    <property type="match status" value="1"/>
</dbReference>
<dbReference type="InterPro" id="IPR018368">
    <property type="entry name" value="ClpA/B_CS1"/>
</dbReference>
<evidence type="ECO:0000256" key="1">
    <source>
        <dbReference type="ARBA" id="ARBA00022614"/>
    </source>
</evidence>
<accession>A0ABQ4X2U5</accession>
<dbReference type="PANTHER" id="PTHR11638:SF18">
    <property type="entry name" value="HEAT SHOCK PROTEIN 104"/>
    <property type="match status" value="1"/>
</dbReference>
<comment type="similarity">
    <text evidence="6">Belongs to the ClpA/ClpB family.</text>
</comment>
<evidence type="ECO:0000256" key="6">
    <source>
        <dbReference type="RuleBase" id="RU004432"/>
    </source>
</evidence>
<dbReference type="EMBL" id="BQNB010009151">
    <property type="protein sequence ID" value="GJS59460.1"/>
    <property type="molecule type" value="Genomic_DNA"/>
</dbReference>
<dbReference type="Gene3D" id="6.10.140.130">
    <property type="match status" value="1"/>
</dbReference>
<dbReference type="SMART" id="SM01086">
    <property type="entry name" value="ClpB_D2-small"/>
    <property type="match status" value="1"/>
</dbReference>
<keyword evidence="4 6" id="KW-0067">ATP-binding</keyword>
<dbReference type="InterPro" id="IPR003593">
    <property type="entry name" value="AAA+_ATPase"/>
</dbReference>
<evidence type="ECO:0000313" key="10">
    <source>
        <dbReference type="Proteomes" id="UP001151760"/>
    </source>
</evidence>
<dbReference type="Gene3D" id="3.40.50.300">
    <property type="entry name" value="P-loop containing nucleotide triphosphate hydrolases"/>
    <property type="match status" value="4"/>
</dbReference>
<keyword evidence="1" id="KW-0433">Leucine-rich repeat</keyword>
<organism evidence="9 10">
    <name type="scientific">Tanacetum coccineum</name>
    <dbReference type="NCBI Taxonomy" id="301880"/>
    <lineage>
        <taxon>Eukaryota</taxon>
        <taxon>Viridiplantae</taxon>
        <taxon>Streptophyta</taxon>
        <taxon>Embryophyta</taxon>
        <taxon>Tracheophyta</taxon>
        <taxon>Spermatophyta</taxon>
        <taxon>Magnoliopsida</taxon>
        <taxon>eudicotyledons</taxon>
        <taxon>Gunneridae</taxon>
        <taxon>Pentapetalae</taxon>
        <taxon>asterids</taxon>
        <taxon>campanulids</taxon>
        <taxon>Asterales</taxon>
        <taxon>Asteraceae</taxon>
        <taxon>Asteroideae</taxon>
        <taxon>Anthemideae</taxon>
        <taxon>Anthemidinae</taxon>
        <taxon>Tanacetum</taxon>
    </lineage>
</organism>
<evidence type="ECO:0000259" key="8">
    <source>
        <dbReference type="PROSITE" id="PS50104"/>
    </source>
</evidence>
<dbReference type="InterPro" id="IPR001270">
    <property type="entry name" value="ClpA/B"/>
</dbReference>
<evidence type="ECO:0000256" key="5">
    <source>
        <dbReference type="ARBA" id="ARBA00023186"/>
    </source>
</evidence>
<dbReference type="Pfam" id="PF10431">
    <property type="entry name" value="ClpB_D2-small"/>
    <property type="match status" value="1"/>
</dbReference>
<comment type="caution">
    <text evidence="9">The sequence shown here is derived from an EMBL/GenBank/DDBJ whole genome shotgun (WGS) entry which is preliminary data.</text>
</comment>
<dbReference type="InterPro" id="IPR035897">
    <property type="entry name" value="Toll_tir_struct_dom_sf"/>
</dbReference>
<dbReference type="PRINTS" id="PR00300">
    <property type="entry name" value="CLPPROTEASEA"/>
</dbReference>
<keyword evidence="5 6" id="KW-0143">Chaperone</keyword>
<dbReference type="PROSITE" id="PS00871">
    <property type="entry name" value="CLPAB_2"/>
    <property type="match status" value="1"/>
</dbReference>
<dbReference type="InterPro" id="IPR000157">
    <property type="entry name" value="TIR_dom"/>
</dbReference>
<dbReference type="InterPro" id="IPR058192">
    <property type="entry name" value="WHD_ROQ1-like"/>
</dbReference>
<dbReference type="InterPro" id="IPR032675">
    <property type="entry name" value="LRR_dom_sf"/>
</dbReference>
<dbReference type="SMART" id="SM00382">
    <property type="entry name" value="AAA"/>
    <property type="match status" value="3"/>
</dbReference>
<dbReference type="InterPro" id="IPR028299">
    <property type="entry name" value="ClpA/B_CS2"/>
</dbReference>
<dbReference type="SMART" id="SM00255">
    <property type="entry name" value="TIR"/>
    <property type="match status" value="1"/>
</dbReference>
<dbReference type="Pfam" id="PF01582">
    <property type="entry name" value="TIR"/>
    <property type="match status" value="1"/>
</dbReference>
<dbReference type="CDD" id="cd00009">
    <property type="entry name" value="AAA"/>
    <property type="match status" value="1"/>
</dbReference>